<dbReference type="Pfam" id="PF14659">
    <property type="entry name" value="Phage_int_SAM_3"/>
    <property type="match status" value="1"/>
</dbReference>
<dbReference type="EMBL" id="JAJPDJ010000062">
    <property type="protein sequence ID" value="MCD7138907.1"/>
    <property type="molecule type" value="Genomic_DNA"/>
</dbReference>
<organism evidence="6 7">
    <name type="scientific">Limosilactobacillus balticus</name>
    <dbReference type="NCBI Taxonomy" id="2759747"/>
    <lineage>
        <taxon>Bacteria</taxon>
        <taxon>Bacillati</taxon>
        <taxon>Bacillota</taxon>
        <taxon>Bacilli</taxon>
        <taxon>Lactobacillales</taxon>
        <taxon>Lactobacillaceae</taxon>
        <taxon>Limosilactobacillus</taxon>
    </lineage>
</organism>
<protein>
    <submittedName>
        <fullName evidence="6">Site-specific integrase</fullName>
    </submittedName>
</protein>
<reference evidence="6 7" key="1">
    <citation type="submission" date="2021-12" db="EMBL/GenBank/DDBJ databases">
        <title>A phylogenomic analysis of Limosilactobacillus reuteri reveals ancient and stable evolutionary relationships with rodents and birds and zoonotic transmission to humans.</title>
        <authorList>
            <person name="Li F."/>
            <person name="Li X."/>
            <person name="Cheng C."/>
            <person name="Tollenaar S."/>
            <person name="Zhang J.S."/>
            <person name="Simpson D."/>
            <person name="Tasseva G."/>
            <person name="Perez-Munoz M.E."/>
            <person name="Frese S."/>
            <person name="Gaenzle M.G."/>
            <person name="Walter J."/>
            <person name="Zheng J."/>
        </authorList>
    </citation>
    <scope>NUCLEOTIDE SEQUENCE [LARGE SCALE GENOMIC DNA]</scope>
    <source>
        <strain evidence="6 7">WF-AF5-A</strain>
    </source>
</reference>
<keyword evidence="4" id="KW-0233">DNA recombination</keyword>
<dbReference type="InterPro" id="IPR011010">
    <property type="entry name" value="DNA_brk_join_enz"/>
</dbReference>
<comment type="caution">
    <text evidence="6">The sequence shown here is derived from an EMBL/GenBank/DDBJ whole genome shotgun (WGS) entry which is preliminary data.</text>
</comment>
<dbReference type="InterPro" id="IPR050808">
    <property type="entry name" value="Phage_Integrase"/>
</dbReference>
<dbReference type="PANTHER" id="PTHR30629">
    <property type="entry name" value="PROPHAGE INTEGRASE"/>
    <property type="match status" value="1"/>
</dbReference>
<keyword evidence="3" id="KW-0238">DNA-binding</keyword>
<evidence type="ECO:0000256" key="4">
    <source>
        <dbReference type="ARBA" id="ARBA00023172"/>
    </source>
</evidence>
<keyword evidence="2" id="KW-0229">DNA integration</keyword>
<dbReference type="InterPro" id="IPR002104">
    <property type="entry name" value="Integrase_catalytic"/>
</dbReference>
<dbReference type="RefSeq" id="WP_229275060.1">
    <property type="nucleotide sequence ID" value="NZ_JAJPDJ010000062.1"/>
</dbReference>
<dbReference type="PANTHER" id="PTHR30629:SF2">
    <property type="entry name" value="PROPHAGE INTEGRASE INTS-RELATED"/>
    <property type="match status" value="1"/>
</dbReference>
<sequence>MANFMKRGKKWQARITWRDNNGKLHQKSKSGFDTKQQAKQYAAELEAKRLSGMDIKSDPLLLDYYDRWFKVYKKPNISELTARHYSLVRNLIEKNFPNKKLKKMSRMNYQEFINNYGSTHSFETIKKVNTIFRACIRSAVTDGLISKDFTDQINLVFDKDKTRKVEYLNLDEIKTLKNECLKGRSHYFTSRYMILTALYTGMRPEEIKGLTWDDIDFQSHTISINKAWDDKSKSFKPTKNEASNRMIRINQKLLDVLKELKENHKEMVFEGKDGTLPSSSAYNECLRNIMKKAKVEKQGFQFYSLRHCHVAYLLSQGIDVYIISKRLGHSNTTITTKTYAYLIDEYKTKSDDKIEKYLEKM</sequence>
<evidence type="ECO:0000256" key="1">
    <source>
        <dbReference type="ARBA" id="ARBA00008857"/>
    </source>
</evidence>
<accession>A0ABS8RCZ7</accession>
<dbReference type="InterPro" id="IPR004107">
    <property type="entry name" value="Integrase_SAM-like_N"/>
</dbReference>
<dbReference type="Pfam" id="PF00589">
    <property type="entry name" value="Phage_integrase"/>
    <property type="match status" value="1"/>
</dbReference>
<dbReference type="Gene3D" id="1.10.150.130">
    <property type="match status" value="1"/>
</dbReference>
<comment type="similarity">
    <text evidence="1">Belongs to the 'phage' integrase family.</text>
</comment>
<keyword evidence="7" id="KW-1185">Reference proteome</keyword>
<evidence type="ECO:0000313" key="6">
    <source>
        <dbReference type="EMBL" id="MCD7138907.1"/>
    </source>
</evidence>
<evidence type="ECO:0000256" key="2">
    <source>
        <dbReference type="ARBA" id="ARBA00022908"/>
    </source>
</evidence>
<name>A0ABS8RCZ7_9LACO</name>
<dbReference type="InterPro" id="IPR010998">
    <property type="entry name" value="Integrase_recombinase_N"/>
</dbReference>
<evidence type="ECO:0000256" key="3">
    <source>
        <dbReference type="ARBA" id="ARBA00023125"/>
    </source>
</evidence>
<dbReference type="Gene3D" id="1.10.443.10">
    <property type="entry name" value="Intergrase catalytic core"/>
    <property type="match status" value="1"/>
</dbReference>
<proteinExistence type="inferred from homology"/>
<evidence type="ECO:0000313" key="7">
    <source>
        <dbReference type="Proteomes" id="UP001200032"/>
    </source>
</evidence>
<dbReference type="InterPro" id="IPR028259">
    <property type="entry name" value="AP2-like_int_N"/>
</dbReference>
<dbReference type="PROSITE" id="PS51898">
    <property type="entry name" value="TYR_RECOMBINASE"/>
    <property type="match status" value="1"/>
</dbReference>
<evidence type="ECO:0000259" key="5">
    <source>
        <dbReference type="PROSITE" id="PS51898"/>
    </source>
</evidence>
<dbReference type="CDD" id="cd01189">
    <property type="entry name" value="INT_ICEBs1_C_like"/>
    <property type="match status" value="1"/>
</dbReference>
<gene>
    <name evidence="6" type="ORF">LTY59_06695</name>
</gene>
<dbReference type="Proteomes" id="UP001200032">
    <property type="component" value="Unassembled WGS sequence"/>
</dbReference>
<dbReference type="InterPro" id="IPR013762">
    <property type="entry name" value="Integrase-like_cat_sf"/>
</dbReference>
<feature type="domain" description="Tyr recombinase" evidence="5">
    <location>
        <begin position="163"/>
        <end position="352"/>
    </location>
</feature>
<dbReference type="Pfam" id="PF14657">
    <property type="entry name" value="Arm-DNA-bind_4"/>
    <property type="match status" value="1"/>
</dbReference>
<dbReference type="SUPFAM" id="SSF56349">
    <property type="entry name" value="DNA breaking-rejoining enzymes"/>
    <property type="match status" value="1"/>
</dbReference>